<dbReference type="Proteomes" id="UP000243745">
    <property type="component" value="Unassembled WGS sequence"/>
</dbReference>
<organism evidence="1 2">
    <name type="scientific">Ruminobacter amylophilus</name>
    <dbReference type="NCBI Taxonomy" id="867"/>
    <lineage>
        <taxon>Bacteria</taxon>
        <taxon>Pseudomonadati</taxon>
        <taxon>Pseudomonadota</taxon>
        <taxon>Gammaproteobacteria</taxon>
        <taxon>Aeromonadales</taxon>
        <taxon>Succinivibrionaceae</taxon>
        <taxon>Ruminobacter</taxon>
    </lineage>
</organism>
<protein>
    <submittedName>
        <fullName evidence="1">Uncharacterized phage protein (Possible DNA packaging)</fullName>
    </submittedName>
</protein>
<keyword evidence="2" id="KW-1185">Reference proteome</keyword>
<dbReference type="RefSeq" id="WP_177178572.1">
    <property type="nucleotide sequence ID" value="NZ_FOXF01000060.1"/>
</dbReference>
<evidence type="ECO:0000313" key="2">
    <source>
        <dbReference type="Proteomes" id="UP000243745"/>
    </source>
</evidence>
<accession>A0A662ZL41</accession>
<dbReference type="NCBIfam" id="TIGR01560">
    <property type="entry name" value="put_DNA_pack"/>
    <property type="match status" value="1"/>
</dbReference>
<dbReference type="Gene3D" id="1.10.3230.30">
    <property type="entry name" value="Phage gp6-like head-tail connector protein"/>
    <property type="match status" value="1"/>
</dbReference>
<dbReference type="Pfam" id="PF05135">
    <property type="entry name" value="Phage_connect_1"/>
    <property type="match status" value="1"/>
</dbReference>
<reference evidence="1 2" key="1">
    <citation type="submission" date="2016-10" db="EMBL/GenBank/DDBJ databases">
        <authorList>
            <person name="Varghese N."/>
            <person name="Submissions S."/>
        </authorList>
    </citation>
    <scope>NUCLEOTIDE SEQUENCE [LARGE SCALE GENOMIC DNA]</scope>
    <source>
        <strain evidence="1 2">DSM 1361</strain>
    </source>
</reference>
<proteinExistence type="predicted"/>
<dbReference type="AlphaFoldDB" id="A0A662ZL41"/>
<dbReference type="EMBL" id="FOXF01000060">
    <property type="protein sequence ID" value="SFP71088.1"/>
    <property type="molecule type" value="Genomic_DNA"/>
</dbReference>
<evidence type="ECO:0000313" key="1">
    <source>
        <dbReference type="EMBL" id="SFP71088.1"/>
    </source>
</evidence>
<dbReference type="InterPro" id="IPR006450">
    <property type="entry name" value="Phage_HK97_gp6-like"/>
</dbReference>
<dbReference type="CDD" id="cd08054">
    <property type="entry name" value="gp6"/>
    <property type="match status" value="1"/>
</dbReference>
<name>A0A662ZL41_9GAMM</name>
<dbReference type="InterPro" id="IPR021146">
    <property type="entry name" value="Phage_gp6-like_head-tail"/>
</dbReference>
<sequence length="91" mass="10664">MSMTLKEMKNYLRVDSTEDDTLIRNLIYSAERLCLDVLRADSTKVLYDSKYGRAAVMYAVNYMYEHRTEADYRALTLSLRAMLFGSRKEAF</sequence>
<gene>
    <name evidence="1" type="ORF">SAMN02910344_02116</name>
</gene>